<evidence type="ECO:0000256" key="5">
    <source>
        <dbReference type="ARBA" id="ARBA00023125"/>
    </source>
</evidence>
<dbReference type="PANTHER" id="PTHR46156:SF1">
    <property type="entry name" value="ZINC FINGER CCCH DOMAIN-CONTAINING PROTEIN 3"/>
    <property type="match status" value="1"/>
</dbReference>
<evidence type="ECO:0000256" key="1">
    <source>
        <dbReference type="ARBA" id="ARBA00022723"/>
    </source>
</evidence>
<organism evidence="9 10">
    <name type="scientific">Arachis hypogaea</name>
    <name type="common">Peanut</name>
    <dbReference type="NCBI Taxonomy" id="3818"/>
    <lineage>
        <taxon>Eukaryota</taxon>
        <taxon>Viridiplantae</taxon>
        <taxon>Streptophyta</taxon>
        <taxon>Embryophyta</taxon>
        <taxon>Tracheophyta</taxon>
        <taxon>Spermatophyta</taxon>
        <taxon>Magnoliopsida</taxon>
        <taxon>eudicotyledons</taxon>
        <taxon>Gunneridae</taxon>
        <taxon>Pentapetalae</taxon>
        <taxon>rosids</taxon>
        <taxon>fabids</taxon>
        <taxon>Fabales</taxon>
        <taxon>Fabaceae</taxon>
        <taxon>Papilionoideae</taxon>
        <taxon>50 kb inversion clade</taxon>
        <taxon>dalbergioids sensu lato</taxon>
        <taxon>Dalbergieae</taxon>
        <taxon>Pterocarpus clade</taxon>
        <taxon>Arachis</taxon>
    </lineage>
</organism>
<dbReference type="SMART" id="SM00356">
    <property type="entry name" value="ZnF_C3H1"/>
    <property type="match status" value="5"/>
</dbReference>
<protein>
    <recommendedName>
        <fullName evidence="8">C3H1-type domain-containing protein</fullName>
    </recommendedName>
</protein>
<gene>
    <name evidence="9" type="ORF">Ahy_A07g033813</name>
</gene>
<evidence type="ECO:0000259" key="8">
    <source>
        <dbReference type="PROSITE" id="PS50103"/>
    </source>
</evidence>
<sequence>MDPYFHHYRRPNTYIPLPPSYNHHHLRQVPNHVLVNPTAFNFNPPVLLPANPLFVPQVPVLFDHDSRHRRSMLSQSPSNSNPSRSASRFSKECFGGANRRCRAVVPLNSGTESKLCSEEAQDSSLETTALELDRYDYDRADKVHEYTGIPKKQVKRKSAFLRIQAPKPSNGKNEDDEQLHCDDCAVVDSKPGSSSSRIEDEHCLNDGKQAEVGEEIPFGVDVFFESNSMVAKAIVGSSSSSFVSNPGTTAVSNTALSPIGKAKKKKKKAKKRKCLVSEISCSDAHRVSELPASAAQSNSSQHLANDISISGKDLTARKDVSLVSEISCLGTHQVELSADGSVNSHSSQCLANGTSSSGEDLLAQTNASLVSKSGCSDSQLVKLSAVNSMVAKAIVVPSNSTIASNAETTAVLKTDLNPNQKGKKAKRKSKKRKQLVSESCCYESQRIKLTEGAANSNSSHCLSYNTSCSGKDLTSQKSVALGLQQAEQFAGSGNSHSSQCLPNDTSNFSKDLITEVNVSLFSKDSCSESQLVKLSEFAGISNSSECLVNGTTNSGKDLRAKKNVSDYFSHLHPSAVQNPNGKTKVAQSSKGIVTEEVANTNSGKATPRVVKKKKIVKRVVKKVVKPKSSRSSSISANMFDGTVKEDNVPVSSLTAAAPLDKIPTTSFEEKTAPVDKMSVPGYFQSLPSEGNLLLEDKNAVVHLEEKHTELFNGNTSDINHIEAYSNQSCQHEKENCDIQSVPNSDISIDCVKGDTGTVEEREVRTLLKFSPSKMEGMSLDAENPVGLANVVYTTSDLLKVPSLSEALDISVPMLDFGSQSRTDGITTLTVKRGISVADLYEDANKISPLYKRRRTTACHSSITECPSELSDVIVASTTSCAEVPIHFSDMQVHKEEVELLSMAVMSTPLLTYTEDIAKLSDISLGRDSFESMNLNRERDSPKSLELQHSGIASNSLLEYSATPNVHFPMLEGEPKENATSVVPISTETSILAVENVQGEKINLQDVGGNHQKRVCVQRSPDCVIPKTSKDQSSFFPRSKPFTSSRSLKPRTWLRTGNSYPSSLSGSKPSLITSPPNKLIPQMKGNTQNTLYTRKGNSLVRKVIPVSATTSTSVANQSPSLGFDNFEKSIRSECMVNVPGQPGALKTGVNDVPLKGHIILPLPTDTKLESGSSPFTENLTLGCFEFAADPKNVRETNDAAKSYEELCKYSETYENQIGSDNRGAGQVEISSSTAKRIVYMKPKSNKLVASLDSSDLSVSTDGKTQTAYSNGYYKKRKNQIIRTSFVSHISPTVTMQDSNVNSDGPLDSKEICSRFTNKWSQKVAGSLCKPLKAPLGGTLSSKNNTGSGHYRKILPHFFQWKRSTFRRRFVHNRDLSSNFTPSSANSKKLLLLRKRDAVYTRSTHGFSHWKPKVLHTGGSIIKGSKFSGRYSEKVNEEALAVAVLERKTREQKDVACNSSQAKSLAAKEGSIQQRLVIGENVFIYPPAFETLSIETITFIAARYFQIGKGNQLIRDPRKRTRILANEKVRWSLHTARQRLARKQKYCQFFTRFGKCNKDDGKCPYIHDPSKVVVCTKFLNGLCSNGNCKLTHKVIPERMPDCSYFLQGLCTNRSCPYRHVNVNPKASICGEFLRGYCADGNECRKKHSYVCPTFEAMGNCEEGTKCKLHHPKKLSKEKKRKRSRDENVGRRRYFGSVPTDIKETGLMVAQRQWQQSHDKDGDVADYIGFEVEERVDQPYEQATPSNNDIWDLQLDNLDEPIRPVLTLKKNFVAQSSSV</sequence>
<keyword evidence="1 6" id="KW-0479">Metal-binding</keyword>
<evidence type="ECO:0000256" key="7">
    <source>
        <dbReference type="SAM" id="MobiDB-lite"/>
    </source>
</evidence>
<evidence type="ECO:0000256" key="3">
    <source>
        <dbReference type="ARBA" id="ARBA00022771"/>
    </source>
</evidence>
<feature type="zinc finger region" description="C3H1-type" evidence="6">
    <location>
        <begin position="1539"/>
        <end position="1568"/>
    </location>
</feature>
<feature type="compositionally biased region" description="Basic residues" evidence="7">
    <location>
        <begin position="1669"/>
        <end position="1680"/>
    </location>
</feature>
<evidence type="ECO:0000313" key="10">
    <source>
        <dbReference type="Proteomes" id="UP000289738"/>
    </source>
</evidence>
<comment type="caution">
    <text evidence="9">The sequence shown here is derived from an EMBL/GenBank/DDBJ whole genome shotgun (WGS) entry which is preliminary data.</text>
</comment>
<dbReference type="InterPro" id="IPR000571">
    <property type="entry name" value="Znf_CCCH"/>
</dbReference>
<dbReference type="PANTHER" id="PTHR46156">
    <property type="entry name" value="CCCH ZINGC FINGER"/>
    <property type="match status" value="1"/>
</dbReference>
<dbReference type="GO" id="GO:0003677">
    <property type="term" value="F:DNA binding"/>
    <property type="evidence" value="ECO:0007669"/>
    <property type="project" value="UniProtKB-KW"/>
</dbReference>
<proteinExistence type="predicted"/>
<reference evidence="9 10" key="1">
    <citation type="submission" date="2019-01" db="EMBL/GenBank/DDBJ databases">
        <title>Sequencing of cultivated peanut Arachis hypogaea provides insights into genome evolution and oil improvement.</title>
        <authorList>
            <person name="Chen X."/>
        </authorList>
    </citation>
    <scope>NUCLEOTIDE SEQUENCE [LARGE SCALE GENOMIC DNA]</scope>
    <source>
        <strain evidence="10">cv. Fuhuasheng</strain>
        <tissue evidence="9">Leaves</tissue>
    </source>
</reference>
<feature type="region of interest" description="Disordered" evidence="7">
    <location>
        <begin position="69"/>
        <end position="89"/>
    </location>
</feature>
<evidence type="ECO:0000256" key="4">
    <source>
        <dbReference type="ARBA" id="ARBA00022833"/>
    </source>
</evidence>
<feature type="domain" description="C3H1-type" evidence="8">
    <location>
        <begin position="1539"/>
        <end position="1568"/>
    </location>
</feature>
<feature type="zinc finger region" description="C3H1-type" evidence="6">
    <location>
        <begin position="1621"/>
        <end position="1648"/>
    </location>
</feature>
<feature type="zinc finger region" description="C3H1-type" evidence="6">
    <location>
        <begin position="1594"/>
        <end position="1620"/>
    </location>
</feature>
<dbReference type="STRING" id="3818.A0A445CA46"/>
<dbReference type="Gene3D" id="4.10.1000.10">
    <property type="entry name" value="Zinc finger, CCCH-type"/>
    <property type="match status" value="2"/>
</dbReference>
<feature type="domain" description="C3H1-type" evidence="8">
    <location>
        <begin position="1594"/>
        <end position="1620"/>
    </location>
</feature>
<dbReference type="FunFam" id="4.10.1000.10:FF:000022">
    <property type="entry name" value="Zinc finger CCCH domain-containing protein 7"/>
    <property type="match status" value="1"/>
</dbReference>
<feature type="compositionally biased region" description="Low complexity" evidence="7">
    <location>
        <begin position="72"/>
        <end position="88"/>
    </location>
</feature>
<evidence type="ECO:0000313" key="9">
    <source>
        <dbReference type="EMBL" id="RYR47837.1"/>
    </source>
</evidence>
<dbReference type="GO" id="GO:0005634">
    <property type="term" value="C:nucleus"/>
    <property type="evidence" value="ECO:0007669"/>
    <property type="project" value="UniProtKB-ARBA"/>
</dbReference>
<dbReference type="PROSITE" id="PS50103">
    <property type="entry name" value="ZF_C3H1"/>
    <property type="match status" value="3"/>
</dbReference>
<keyword evidence="10" id="KW-1185">Reference proteome</keyword>
<feature type="region of interest" description="Disordered" evidence="7">
    <location>
        <begin position="1669"/>
        <end position="1690"/>
    </location>
</feature>
<dbReference type="Proteomes" id="UP000289738">
    <property type="component" value="Chromosome A07"/>
</dbReference>
<keyword evidence="4 6" id="KW-0862">Zinc</keyword>
<dbReference type="EMBL" id="SDMP01000007">
    <property type="protein sequence ID" value="RYR47837.1"/>
    <property type="molecule type" value="Genomic_DNA"/>
</dbReference>
<accession>A0A445CA46</accession>
<evidence type="ECO:0000256" key="2">
    <source>
        <dbReference type="ARBA" id="ARBA00022737"/>
    </source>
</evidence>
<keyword evidence="5" id="KW-0238">DNA-binding</keyword>
<dbReference type="FunFam" id="4.10.1000.10:FF:000008">
    <property type="entry name" value="zinc finger CCCH domain-containing protein 3"/>
    <property type="match status" value="1"/>
</dbReference>
<name>A0A445CA46_ARAHY</name>
<keyword evidence="3 6" id="KW-0863">Zinc-finger</keyword>
<dbReference type="GO" id="GO:0008270">
    <property type="term" value="F:zinc ion binding"/>
    <property type="evidence" value="ECO:0007669"/>
    <property type="project" value="UniProtKB-KW"/>
</dbReference>
<evidence type="ECO:0000256" key="6">
    <source>
        <dbReference type="PROSITE-ProRule" id="PRU00723"/>
    </source>
</evidence>
<keyword evidence="2" id="KW-0677">Repeat</keyword>
<feature type="domain" description="C3H1-type" evidence="8">
    <location>
        <begin position="1621"/>
        <end position="1648"/>
    </location>
</feature>